<evidence type="ECO:0000313" key="2">
    <source>
        <dbReference type="Proteomes" id="UP001172386"/>
    </source>
</evidence>
<comment type="caution">
    <text evidence="1">The sequence shown here is derived from an EMBL/GenBank/DDBJ whole genome shotgun (WGS) entry which is preliminary data.</text>
</comment>
<evidence type="ECO:0000313" key="1">
    <source>
        <dbReference type="EMBL" id="KAJ9663975.1"/>
    </source>
</evidence>
<reference evidence="1" key="1">
    <citation type="submission" date="2022-10" db="EMBL/GenBank/DDBJ databases">
        <title>Culturing micro-colonial fungi from biological soil crusts in the Mojave desert and describing Neophaeococcomyces mojavensis, and introducing the new genera and species Taxawa tesnikishii.</title>
        <authorList>
            <person name="Kurbessoian T."/>
            <person name="Stajich J.E."/>
        </authorList>
    </citation>
    <scope>NUCLEOTIDE SEQUENCE</scope>
    <source>
        <strain evidence="1">JES_112</strain>
    </source>
</reference>
<keyword evidence="2" id="KW-1185">Reference proteome</keyword>
<name>A0ACC3AJF2_9EURO</name>
<protein>
    <submittedName>
        <fullName evidence="1">Uncharacterized protein</fullName>
    </submittedName>
</protein>
<dbReference type="EMBL" id="JAPDRQ010000005">
    <property type="protein sequence ID" value="KAJ9663975.1"/>
    <property type="molecule type" value="Genomic_DNA"/>
</dbReference>
<proteinExistence type="predicted"/>
<dbReference type="Proteomes" id="UP001172386">
    <property type="component" value="Unassembled WGS sequence"/>
</dbReference>
<accession>A0ACC3AJF2</accession>
<gene>
    <name evidence="1" type="ORF">H2198_000478</name>
</gene>
<organism evidence="1 2">
    <name type="scientific">Neophaeococcomyces mojaviensis</name>
    <dbReference type="NCBI Taxonomy" id="3383035"/>
    <lineage>
        <taxon>Eukaryota</taxon>
        <taxon>Fungi</taxon>
        <taxon>Dikarya</taxon>
        <taxon>Ascomycota</taxon>
        <taxon>Pezizomycotina</taxon>
        <taxon>Eurotiomycetes</taxon>
        <taxon>Chaetothyriomycetidae</taxon>
        <taxon>Chaetothyriales</taxon>
        <taxon>Chaetothyriales incertae sedis</taxon>
        <taxon>Neophaeococcomyces</taxon>
    </lineage>
</organism>
<sequence length="478" mass="53960">MAVKRVRTGYSKSTGGCQTCKIRHVKCDETKPQCQRCLSTGRVCDGPRLPEIIIIQHRSFQNAKQVLLPLNRVDPAPWLTLPGERRAFSFYLQRAAPDLAGPIDADLWFTLLPQLAEPDQVVRHALFAISHFIEHPVRGSMDGQIVIQSLTRKHVAGLNWHAQALSADTNQNHNLAMTDLMLRCVLFSSLEFQQNNFRVGLRLLRTGFTVLAPLLTATNGDMSSKGMQNHPVVRTLMPMYMRNACLLFTSWNDFCVQTSPIPTPKELELIVFQLMCTVYGVLKDTFLALKYYRISDIAELLSKQKSLELQQSILTGKISQAVAQHSADNERLQALQDHCYYIRFWIEMLIFQCSRDSTLIPDEFLTIVLEQCRSIAKDAGTLRTAAARTTYFLDCVIVPPAYLVAVFAPNASVRNQALRLMGQREIEPSSRQLHALILTRDGGDPFGMDEASSLSAFQVYYGEKDEKSGWDKVYHFSV</sequence>